<organism evidence="1 2">
    <name type="scientific">Hyalomma asiaticum</name>
    <name type="common">Tick</name>
    <dbReference type="NCBI Taxonomy" id="266040"/>
    <lineage>
        <taxon>Eukaryota</taxon>
        <taxon>Metazoa</taxon>
        <taxon>Ecdysozoa</taxon>
        <taxon>Arthropoda</taxon>
        <taxon>Chelicerata</taxon>
        <taxon>Arachnida</taxon>
        <taxon>Acari</taxon>
        <taxon>Parasitiformes</taxon>
        <taxon>Ixodida</taxon>
        <taxon>Ixodoidea</taxon>
        <taxon>Ixodidae</taxon>
        <taxon>Hyalomminae</taxon>
        <taxon>Hyalomma</taxon>
    </lineage>
</organism>
<reference evidence="1" key="1">
    <citation type="submission" date="2020-05" db="EMBL/GenBank/DDBJ databases">
        <title>Large-scale comparative analyses of tick genomes elucidate their genetic diversity and vector capacities.</title>
        <authorList>
            <person name="Jia N."/>
            <person name="Wang J."/>
            <person name="Shi W."/>
            <person name="Du L."/>
            <person name="Sun Y."/>
            <person name="Zhan W."/>
            <person name="Jiang J."/>
            <person name="Wang Q."/>
            <person name="Zhang B."/>
            <person name="Ji P."/>
            <person name="Sakyi L.B."/>
            <person name="Cui X."/>
            <person name="Yuan T."/>
            <person name="Jiang B."/>
            <person name="Yang W."/>
            <person name="Lam T.T.-Y."/>
            <person name="Chang Q."/>
            <person name="Ding S."/>
            <person name="Wang X."/>
            <person name="Zhu J."/>
            <person name="Ruan X."/>
            <person name="Zhao L."/>
            <person name="Wei J."/>
            <person name="Que T."/>
            <person name="Du C."/>
            <person name="Cheng J."/>
            <person name="Dai P."/>
            <person name="Han X."/>
            <person name="Huang E."/>
            <person name="Gao Y."/>
            <person name="Liu J."/>
            <person name="Shao H."/>
            <person name="Ye R."/>
            <person name="Li L."/>
            <person name="Wei W."/>
            <person name="Wang X."/>
            <person name="Wang C."/>
            <person name="Yang T."/>
            <person name="Huo Q."/>
            <person name="Li W."/>
            <person name="Guo W."/>
            <person name="Chen H."/>
            <person name="Zhou L."/>
            <person name="Ni X."/>
            <person name="Tian J."/>
            <person name="Zhou Y."/>
            <person name="Sheng Y."/>
            <person name="Liu T."/>
            <person name="Pan Y."/>
            <person name="Xia L."/>
            <person name="Li J."/>
            <person name="Zhao F."/>
            <person name="Cao W."/>
        </authorList>
    </citation>
    <scope>NUCLEOTIDE SEQUENCE</scope>
    <source>
        <strain evidence="1">Hyas-2018</strain>
    </source>
</reference>
<name>A0ACB7T7N9_HYAAI</name>
<dbReference type="EMBL" id="CM023490">
    <property type="protein sequence ID" value="KAH6943010.1"/>
    <property type="molecule type" value="Genomic_DNA"/>
</dbReference>
<gene>
    <name evidence="1" type="ORF">HPB50_013701</name>
</gene>
<keyword evidence="2" id="KW-1185">Reference proteome</keyword>
<sequence length="400" mass="44933">MFTLQVVSCASDIFTATEHMQESMATERITLEDGHFYVLLQERNLATASRHYEVFRASKSLSSGLSALGRFLFLGRANDFSSYFSLKTQRGYVTSSPDAVFLPSSREWWPTDVDITGAAAGICKLQHLYDIPVTKMAAMKSSLLPAVSPEDFAYVARGCSKTGEFGNTSSWSRAAISQAMSSYTSTSFRRLQLGLGWLQANDQRWPRFRRWAKSKFKTAGKVYPSSPELDVNEYKKVSWLWDMHSKLLQRLTRRIAVATGLSMESAEAYQVANYGIGGHYTPHMDAHEFRKVADHVDIADGNRLATMLMYLSNVAAGGATAFVNLGVAVQPRVGDALFWYDVEPYNGSEFPKEMSFWHQKRKADVLTTHVGCPVLWGSKWIVTKWIHERNNVVVHYNTPG</sequence>
<evidence type="ECO:0000313" key="2">
    <source>
        <dbReference type="Proteomes" id="UP000821845"/>
    </source>
</evidence>
<accession>A0ACB7T7N9</accession>
<evidence type="ECO:0000313" key="1">
    <source>
        <dbReference type="EMBL" id="KAH6943010.1"/>
    </source>
</evidence>
<comment type="caution">
    <text evidence="1">The sequence shown here is derived from an EMBL/GenBank/DDBJ whole genome shotgun (WGS) entry which is preliminary data.</text>
</comment>
<protein>
    <submittedName>
        <fullName evidence="1">Uncharacterized protein</fullName>
    </submittedName>
</protein>
<dbReference type="Proteomes" id="UP000821845">
    <property type="component" value="Chromosome 10"/>
</dbReference>
<proteinExistence type="predicted"/>